<name>A0A815RP45_ADIRI</name>
<evidence type="ECO:0000313" key="4">
    <source>
        <dbReference type="Proteomes" id="UP000663828"/>
    </source>
</evidence>
<protein>
    <recommendedName>
        <fullName evidence="2">SCP domain-containing protein</fullName>
    </recommendedName>
</protein>
<evidence type="ECO:0000256" key="1">
    <source>
        <dbReference type="SAM" id="SignalP"/>
    </source>
</evidence>
<dbReference type="Pfam" id="PF00188">
    <property type="entry name" value="CAP"/>
    <property type="match status" value="1"/>
</dbReference>
<dbReference type="Gene3D" id="3.40.33.10">
    <property type="entry name" value="CAP"/>
    <property type="match status" value="1"/>
</dbReference>
<dbReference type="FunFam" id="3.40.33.10:FF:000002">
    <property type="entry name" value="Golgi-associated plant pathogenesis-related protein 1"/>
    <property type="match status" value="1"/>
</dbReference>
<dbReference type="InterPro" id="IPR002413">
    <property type="entry name" value="V5_allergen-like"/>
</dbReference>
<keyword evidence="4" id="KW-1185">Reference proteome</keyword>
<feature type="domain" description="SCP" evidence="2">
    <location>
        <begin position="26"/>
        <end position="162"/>
    </location>
</feature>
<accession>A0A815RP45</accession>
<keyword evidence="1" id="KW-0732">Signal</keyword>
<sequence>MIQASTLAFVVLAVVSVSAFTPAQVKFQQETLAHHNQLRARHCVGGLQLDDNLNKIAQAYADKLAAENKFQHSQNGYGENLYYMGSSISIFEKVAGSKATQAWYDEIKDYSYNQPGFSAKVGHFTQVVWKNSKQLGVGIAYADGGRKAIVVANYSPPGNYMGQFPQNVLKAQC</sequence>
<dbReference type="CDD" id="cd05382">
    <property type="entry name" value="CAP_GAPR1-like"/>
    <property type="match status" value="1"/>
</dbReference>
<evidence type="ECO:0000259" key="2">
    <source>
        <dbReference type="SMART" id="SM00198"/>
    </source>
</evidence>
<dbReference type="SUPFAM" id="SSF55797">
    <property type="entry name" value="PR-1-like"/>
    <property type="match status" value="1"/>
</dbReference>
<evidence type="ECO:0000313" key="3">
    <source>
        <dbReference type="EMBL" id="CAF1479409.1"/>
    </source>
</evidence>
<organism evidence="3 4">
    <name type="scientific">Adineta ricciae</name>
    <name type="common">Rotifer</name>
    <dbReference type="NCBI Taxonomy" id="249248"/>
    <lineage>
        <taxon>Eukaryota</taxon>
        <taxon>Metazoa</taxon>
        <taxon>Spiralia</taxon>
        <taxon>Gnathifera</taxon>
        <taxon>Rotifera</taxon>
        <taxon>Eurotatoria</taxon>
        <taxon>Bdelloidea</taxon>
        <taxon>Adinetida</taxon>
        <taxon>Adinetidae</taxon>
        <taxon>Adineta</taxon>
    </lineage>
</organism>
<dbReference type="InterPro" id="IPR014044">
    <property type="entry name" value="CAP_dom"/>
</dbReference>
<feature type="chain" id="PRO_5033009924" description="SCP domain-containing protein" evidence="1">
    <location>
        <begin position="20"/>
        <end position="173"/>
    </location>
</feature>
<dbReference type="PROSITE" id="PS01009">
    <property type="entry name" value="CRISP_1"/>
    <property type="match status" value="1"/>
</dbReference>
<dbReference type="PRINTS" id="PR00837">
    <property type="entry name" value="V5TPXLIKE"/>
</dbReference>
<dbReference type="InterPro" id="IPR001283">
    <property type="entry name" value="CRISP-related"/>
</dbReference>
<reference evidence="3" key="1">
    <citation type="submission" date="2021-02" db="EMBL/GenBank/DDBJ databases">
        <authorList>
            <person name="Nowell W R."/>
        </authorList>
    </citation>
    <scope>NUCLEOTIDE SEQUENCE</scope>
</reference>
<dbReference type="Proteomes" id="UP000663828">
    <property type="component" value="Unassembled WGS sequence"/>
</dbReference>
<dbReference type="AlphaFoldDB" id="A0A815RP45"/>
<dbReference type="SMART" id="SM00198">
    <property type="entry name" value="SCP"/>
    <property type="match status" value="1"/>
</dbReference>
<gene>
    <name evidence="3" type="ORF">XAT740_LOCUS38447</name>
</gene>
<dbReference type="GO" id="GO:0005576">
    <property type="term" value="C:extracellular region"/>
    <property type="evidence" value="ECO:0007669"/>
    <property type="project" value="InterPro"/>
</dbReference>
<dbReference type="PANTHER" id="PTHR10334">
    <property type="entry name" value="CYSTEINE-RICH SECRETORY PROTEIN-RELATED"/>
    <property type="match status" value="1"/>
</dbReference>
<dbReference type="InterPro" id="IPR018244">
    <property type="entry name" value="Allrgn_V5/Tpx1_CS"/>
</dbReference>
<dbReference type="InterPro" id="IPR034113">
    <property type="entry name" value="SCP_GAPR1-like"/>
</dbReference>
<comment type="caution">
    <text evidence="3">The sequence shown here is derived from an EMBL/GenBank/DDBJ whole genome shotgun (WGS) entry which is preliminary data.</text>
</comment>
<feature type="signal peptide" evidence="1">
    <location>
        <begin position="1"/>
        <end position="19"/>
    </location>
</feature>
<dbReference type="PRINTS" id="PR00838">
    <property type="entry name" value="V5ALLERGEN"/>
</dbReference>
<dbReference type="EMBL" id="CAJNOR010004155">
    <property type="protein sequence ID" value="CAF1479409.1"/>
    <property type="molecule type" value="Genomic_DNA"/>
</dbReference>
<proteinExistence type="predicted"/>
<dbReference type="InterPro" id="IPR035940">
    <property type="entry name" value="CAP_sf"/>
</dbReference>